<feature type="transmembrane region" description="Helical" evidence="2">
    <location>
        <begin position="53"/>
        <end position="76"/>
    </location>
</feature>
<keyword evidence="2" id="KW-1133">Transmembrane helix</keyword>
<sequence>MDASTSSALMPTGISLGTGNFFANATAPEVYPTTGFNTDDIWNSQRSTTSEPFIWDLVFFAIACNTMASISGFFLLDCFTFNLTPDPQICDGQMHVYYALEGMCYCLGFWLLFYRKYKVVPDEIGYTGAVGADDVFQASAGAMTFLYLVGSYKTWGGNFYTNILWNMGFCVLPLYSVDSVVSPKFLKLFAKDKTGVTKRSSQTTTDDEPSTTSARNPRPTSVVGLPSVQPRSVGGTRARHGKQLDSVVGTESVVEHAKLGRKCMERVSFIVTISGKVLKDNLNDGGRHGNLNANMATAPLSRALQQQHQPDSPGPSTSATAASTSVKTLRCRMPSPLSVLAASPDRTCVVVGGRDVLEVLTVRETDIKDHVNLRA</sequence>
<reference evidence="3 4" key="1">
    <citation type="journal article" date="2019" name="Sci. Rep.">
        <title>Comparative genomics of chytrid fungi reveal insights into the obligate biotrophic and pathogenic lifestyle of Synchytrium endobioticum.</title>
        <authorList>
            <person name="van de Vossenberg B.T.L.H."/>
            <person name="Warris S."/>
            <person name="Nguyen H.D.T."/>
            <person name="van Gent-Pelzer M.P.E."/>
            <person name="Joly D.L."/>
            <person name="van de Geest H.C."/>
            <person name="Bonants P.J.M."/>
            <person name="Smith D.S."/>
            <person name="Levesque C.A."/>
            <person name="van der Lee T.A.J."/>
        </authorList>
    </citation>
    <scope>NUCLEOTIDE SEQUENCE [LARGE SCALE GENOMIC DNA]</scope>
    <source>
        <strain evidence="3 4">CBS 675.73</strain>
    </source>
</reference>
<evidence type="ECO:0000313" key="3">
    <source>
        <dbReference type="EMBL" id="TPX44579.1"/>
    </source>
</evidence>
<dbReference type="AlphaFoldDB" id="A0A507CZD8"/>
<comment type="caution">
    <text evidence="3">The sequence shown here is derived from an EMBL/GenBank/DDBJ whole genome shotgun (WGS) entry which is preliminary data.</text>
</comment>
<dbReference type="Proteomes" id="UP000320333">
    <property type="component" value="Unassembled WGS sequence"/>
</dbReference>
<feature type="transmembrane region" description="Helical" evidence="2">
    <location>
        <begin position="96"/>
        <end position="114"/>
    </location>
</feature>
<proteinExistence type="predicted"/>
<gene>
    <name evidence="3" type="ORF">CcCBS67573_g10406</name>
</gene>
<feature type="compositionally biased region" description="Polar residues" evidence="1">
    <location>
        <begin position="197"/>
        <end position="219"/>
    </location>
</feature>
<name>A0A507CZD8_9FUNG</name>
<dbReference type="OrthoDB" id="60955at2759"/>
<feature type="region of interest" description="Disordered" evidence="1">
    <location>
        <begin position="302"/>
        <end position="325"/>
    </location>
</feature>
<protein>
    <submittedName>
        <fullName evidence="3">Uncharacterized protein</fullName>
    </submittedName>
</protein>
<evidence type="ECO:0000313" key="4">
    <source>
        <dbReference type="Proteomes" id="UP000320333"/>
    </source>
</evidence>
<organism evidence="3 4">
    <name type="scientific">Chytriomyces confervae</name>
    <dbReference type="NCBI Taxonomy" id="246404"/>
    <lineage>
        <taxon>Eukaryota</taxon>
        <taxon>Fungi</taxon>
        <taxon>Fungi incertae sedis</taxon>
        <taxon>Chytridiomycota</taxon>
        <taxon>Chytridiomycota incertae sedis</taxon>
        <taxon>Chytridiomycetes</taxon>
        <taxon>Chytridiales</taxon>
        <taxon>Chytriomycetaceae</taxon>
        <taxon>Chytriomyces</taxon>
    </lineage>
</organism>
<feature type="compositionally biased region" description="Low complexity" evidence="1">
    <location>
        <begin position="316"/>
        <end position="325"/>
    </location>
</feature>
<keyword evidence="4" id="KW-1185">Reference proteome</keyword>
<keyword evidence="2" id="KW-0472">Membrane</keyword>
<evidence type="ECO:0000256" key="1">
    <source>
        <dbReference type="SAM" id="MobiDB-lite"/>
    </source>
</evidence>
<feature type="region of interest" description="Disordered" evidence="1">
    <location>
        <begin position="197"/>
        <end position="242"/>
    </location>
</feature>
<evidence type="ECO:0000256" key="2">
    <source>
        <dbReference type="SAM" id="Phobius"/>
    </source>
</evidence>
<dbReference type="EMBL" id="QEAP01001480">
    <property type="protein sequence ID" value="TPX44579.1"/>
    <property type="molecule type" value="Genomic_DNA"/>
</dbReference>
<keyword evidence="2" id="KW-0812">Transmembrane</keyword>
<accession>A0A507CZD8</accession>